<dbReference type="SUPFAM" id="SSF54060">
    <property type="entry name" value="His-Me finger endonucleases"/>
    <property type="match status" value="1"/>
</dbReference>
<name>X0ZGA6_9ZZZZ</name>
<comment type="caution">
    <text evidence="1">The sequence shown here is derived from an EMBL/GenBank/DDBJ whole genome shotgun (WGS) entry which is preliminary data.</text>
</comment>
<protein>
    <recommendedName>
        <fullName evidence="2">Recombination endonuclease VII</fullName>
    </recommendedName>
</protein>
<dbReference type="InterPro" id="IPR038563">
    <property type="entry name" value="Endonuclease_7_sf"/>
</dbReference>
<proteinExistence type="predicted"/>
<dbReference type="InterPro" id="IPR044925">
    <property type="entry name" value="His-Me_finger_sf"/>
</dbReference>
<sequence>MLQKIKICSKCKRKLSATTKFFCQDKRRKDGLANPCKRCKRKYEQSKHARFLDWKRSIEHRYGLKIIGYNKLFNTQNGCCAVCGRHQSELKRRLDVDHNHQTDKIRGLLCNYCNKIVERHINSPLHFKNPAIINKLNEYLES</sequence>
<dbReference type="Gene3D" id="3.40.1800.10">
    <property type="entry name" value="His-Me finger endonucleases"/>
    <property type="match status" value="1"/>
</dbReference>
<accession>X0ZGA6</accession>
<dbReference type="InterPro" id="IPR004211">
    <property type="entry name" value="Endonuclease_7"/>
</dbReference>
<dbReference type="AlphaFoldDB" id="X0ZGA6"/>
<dbReference type="Pfam" id="PF02945">
    <property type="entry name" value="Endonuclease_7"/>
    <property type="match status" value="1"/>
</dbReference>
<dbReference type="EMBL" id="BART01008096">
    <property type="protein sequence ID" value="GAG68680.1"/>
    <property type="molecule type" value="Genomic_DNA"/>
</dbReference>
<reference evidence="1" key="1">
    <citation type="journal article" date="2014" name="Front. Microbiol.">
        <title>High frequency of phylogenetically diverse reductive dehalogenase-homologous genes in deep subseafloor sedimentary metagenomes.</title>
        <authorList>
            <person name="Kawai M."/>
            <person name="Futagami T."/>
            <person name="Toyoda A."/>
            <person name="Takaki Y."/>
            <person name="Nishi S."/>
            <person name="Hori S."/>
            <person name="Arai W."/>
            <person name="Tsubouchi T."/>
            <person name="Morono Y."/>
            <person name="Uchiyama I."/>
            <person name="Ito T."/>
            <person name="Fujiyama A."/>
            <person name="Inagaki F."/>
            <person name="Takami H."/>
        </authorList>
    </citation>
    <scope>NUCLEOTIDE SEQUENCE</scope>
    <source>
        <strain evidence="1">Expedition CK06-06</strain>
    </source>
</reference>
<evidence type="ECO:0008006" key="2">
    <source>
        <dbReference type="Google" id="ProtNLM"/>
    </source>
</evidence>
<gene>
    <name evidence="1" type="ORF">S01H4_18282</name>
</gene>
<evidence type="ECO:0000313" key="1">
    <source>
        <dbReference type="EMBL" id="GAG68680.1"/>
    </source>
</evidence>
<organism evidence="1">
    <name type="scientific">marine sediment metagenome</name>
    <dbReference type="NCBI Taxonomy" id="412755"/>
    <lineage>
        <taxon>unclassified sequences</taxon>
        <taxon>metagenomes</taxon>
        <taxon>ecological metagenomes</taxon>
    </lineage>
</organism>